<dbReference type="GO" id="GO:0005737">
    <property type="term" value="C:cytoplasm"/>
    <property type="evidence" value="ECO:0007669"/>
    <property type="project" value="TreeGrafter"/>
</dbReference>
<keyword evidence="4" id="KW-0249">Electron transport</keyword>
<evidence type="ECO:0000256" key="6">
    <source>
        <dbReference type="ARBA" id="ARBA00023284"/>
    </source>
</evidence>
<evidence type="ECO:0000256" key="5">
    <source>
        <dbReference type="ARBA" id="ARBA00023157"/>
    </source>
</evidence>
<keyword evidence="10" id="KW-1185">Reference proteome</keyword>
<dbReference type="RefSeq" id="WP_054343420.1">
    <property type="nucleotide sequence ID" value="NZ_FTOE01000002.1"/>
</dbReference>
<dbReference type="NCBIfam" id="NF008229">
    <property type="entry name" value="PRK10996.1"/>
    <property type="match status" value="1"/>
</dbReference>
<evidence type="ECO:0000259" key="8">
    <source>
        <dbReference type="PROSITE" id="PS51352"/>
    </source>
</evidence>
<dbReference type="InterPro" id="IPR005746">
    <property type="entry name" value="Thioredoxin"/>
</dbReference>
<dbReference type="Gene3D" id="3.40.30.10">
    <property type="entry name" value="Glutaredoxin"/>
    <property type="match status" value="1"/>
</dbReference>
<dbReference type="SUPFAM" id="SSF52833">
    <property type="entry name" value="Thioredoxin-like"/>
    <property type="match status" value="1"/>
</dbReference>
<accession>A0A1N7KJW0</accession>
<sequence length="144" mass="16129">MSQIKLISCPSCQTPNRVPFQKLSDKPVCGRCRELLFQGKPVELDAARFDKLIKSTDIPVVVDFWAPWCGPCKMMGPVFTQVAAQLEPKFRFVKVNTEVEQALAARYAVRSIPTLLMIKDGKEIARQAGAVDATSLMRWLQMSV</sequence>
<evidence type="ECO:0000256" key="1">
    <source>
        <dbReference type="ARBA" id="ARBA00008987"/>
    </source>
</evidence>
<feature type="domain" description="Thioredoxin" evidence="8">
    <location>
        <begin position="12"/>
        <end position="144"/>
    </location>
</feature>
<keyword evidence="5" id="KW-1015">Disulfide bond</keyword>
<evidence type="ECO:0000256" key="2">
    <source>
        <dbReference type="ARBA" id="ARBA00022448"/>
    </source>
</evidence>
<comment type="similarity">
    <text evidence="1">Belongs to the thioredoxin family.</text>
</comment>
<dbReference type="EMBL" id="FTOE01000002">
    <property type="protein sequence ID" value="SIS61902.1"/>
    <property type="molecule type" value="Genomic_DNA"/>
</dbReference>
<dbReference type="STRING" id="619304.SAMN05421760_102507"/>
<evidence type="ECO:0000313" key="9">
    <source>
        <dbReference type="EMBL" id="SIS61902.1"/>
    </source>
</evidence>
<dbReference type="PANTHER" id="PTHR45663">
    <property type="entry name" value="GEO12009P1"/>
    <property type="match status" value="1"/>
</dbReference>
<evidence type="ECO:0000313" key="10">
    <source>
        <dbReference type="Proteomes" id="UP000185999"/>
    </source>
</evidence>
<dbReference type="Pfam" id="PF00085">
    <property type="entry name" value="Thioredoxin"/>
    <property type="match status" value="1"/>
</dbReference>
<dbReference type="GO" id="GO:0046872">
    <property type="term" value="F:metal ion binding"/>
    <property type="evidence" value="ECO:0007669"/>
    <property type="project" value="UniProtKB-KW"/>
</dbReference>
<reference evidence="10" key="1">
    <citation type="submission" date="2017-01" db="EMBL/GenBank/DDBJ databases">
        <authorList>
            <person name="Varghese N."/>
            <person name="Submissions S."/>
        </authorList>
    </citation>
    <scope>NUCLEOTIDE SEQUENCE [LARGE SCALE GENOMIC DNA]</scope>
    <source>
        <strain evidence="10">DSM 22306</strain>
    </source>
</reference>
<dbReference type="PANTHER" id="PTHR45663:SF11">
    <property type="entry name" value="GEO12009P1"/>
    <property type="match status" value="1"/>
</dbReference>
<dbReference type="InterPro" id="IPR013766">
    <property type="entry name" value="Thioredoxin_domain"/>
</dbReference>
<keyword evidence="3" id="KW-0479">Metal-binding</keyword>
<dbReference type="PRINTS" id="PR00421">
    <property type="entry name" value="THIOREDOXIN"/>
</dbReference>
<dbReference type="InterPro" id="IPR017937">
    <property type="entry name" value="Thioredoxin_CS"/>
</dbReference>
<protein>
    <recommendedName>
        <fullName evidence="7">Thioredoxin</fullName>
    </recommendedName>
</protein>
<dbReference type="PROSITE" id="PS51352">
    <property type="entry name" value="THIOREDOXIN_2"/>
    <property type="match status" value="1"/>
</dbReference>
<name>A0A1N7KJW0_9GAMM</name>
<organism evidence="9 10">
    <name type="scientific">Neptunomonas antarctica</name>
    <dbReference type="NCBI Taxonomy" id="619304"/>
    <lineage>
        <taxon>Bacteria</taxon>
        <taxon>Pseudomonadati</taxon>
        <taxon>Pseudomonadota</taxon>
        <taxon>Gammaproteobacteria</taxon>
        <taxon>Oceanospirillales</taxon>
        <taxon>Oceanospirillaceae</taxon>
        <taxon>Neptunomonas</taxon>
    </lineage>
</organism>
<dbReference type="OrthoDB" id="9790390at2"/>
<keyword evidence="6" id="KW-0676">Redox-active center</keyword>
<dbReference type="AlphaFoldDB" id="A0A1N7KJW0"/>
<dbReference type="NCBIfam" id="TIGR01068">
    <property type="entry name" value="thioredoxin"/>
    <property type="match status" value="1"/>
</dbReference>
<evidence type="ECO:0000256" key="4">
    <source>
        <dbReference type="ARBA" id="ARBA00022982"/>
    </source>
</evidence>
<dbReference type="GO" id="GO:0015035">
    <property type="term" value="F:protein-disulfide reductase activity"/>
    <property type="evidence" value="ECO:0007669"/>
    <property type="project" value="UniProtKB-UniRule"/>
</dbReference>
<dbReference type="InterPro" id="IPR049299">
    <property type="entry name" value="Thio2_N"/>
</dbReference>
<keyword evidence="2" id="KW-0813">Transport</keyword>
<dbReference type="InterPro" id="IPR036249">
    <property type="entry name" value="Thioredoxin-like_sf"/>
</dbReference>
<evidence type="ECO:0000256" key="7">
    <source>
        <dbReference type="NCBIfam" id="TIGR01068"/>
    </source>
</evidence>
<evidence type="ECO:0000256" key="3">
    <source>
        <dbReference type="ARBA" id="ARBA00022723"/>
    </source>
</evidence>
<dbReference type="Gene3D" id="2.30.30.380">
    <property type="entry name" value="Zn-finger domain of Sec23/24"/>
    <property type="match status" value="1"/>
</dbReference>
<dbReference type="Proteomes" id="UP000185999">
    <property type="component" value="Unassembled WGS sequence"/>
</dbReference>
<dbReference type="PROSITE" id="PS00194">
    <property type="entry name" value="THIOREDOXIN_1"/>
    <property type="match status" value="1"/>
</dbReference>
<proteinExistence type="inferred from homology"/>
<dbReference type="CDD" id="cd02947">
    <property type="entry name" value="TRX_family"/>
    <property type="match status" value="1"/>
</dbReference>
<dbReference type="FunFam" id="3.40.30.10:FF:000001">
    <property type="entry name" value="Thioredoxin"/>
    <property type="match status" value="1"/>
</dbReference>
<gene>
    <name evidence="9" type="ORF">SAMN05421760_102507</name>
</gene>
<dbReference type="Pfam" id="PF21352">
    <property type="entry name" value="Zn_ribbon_Thio2"/>
    <property type="match status" value="1"/>
</dbReference>